<evidence type="ECO:0000259" key="2">
    <source>
        <dbReference type="Pfam" id="PF00675"/>
    </source>
</evidence>
<dbReference type="AlphaFoldDB" id="A0A1F7SH82"/>
<comment type="similarity">
    <text evidence="1">Belongs to the peptidase M16 family.</text>
</comment>
<evidence type="ECO:0000259" key="3">
    <source>
        <dbReference type="Pfam" id="PF05193"/>
    </source>
</evidence>
<dbReference type="Proteomes" id="UP000178082">
    <property type="component" value="Unassembled WGS sequence"/>
</dbReference>
<gene>
    <name evidence="4" type="ORF">A3G31_08930</name>
</gene>
<dbReference type="STRING" id="1817883.A3G31_08930"/>
<dbReference type="InterPro" id="IPR011249">
    <property type="entry name" value="Metalloenz_LuxS/M16"/>
</dbReference>
<dbReference type="GO" id="GO:0046872">
    <property type="term" value="F:metal ion binding"/>
    <property type="evidence" value="ECO:0007669"/>
    <property type="project" value="InterPro"/>
</dbReference>
<evidence type="ECO:0000313" key="4">
    <source>
        <dbReference type="EMBL" id="OGL53105.1"/>
    </source>
</evidence>
<dbReference type="InterPro" id="IPR007863">
    <property type="entry name" value="Peptidase_M16_C"/>
</dbReference>
<feature type="domain" description="Peptidase M16 C-terminal" evidence="3">
    <location>
        <begin position="138"/>
        <end position="314"/>
    </location>
</feature>
<name>A0A1F7SH82_9BACT</name>
<evidence type="ECO:0000313" key="5">
    <source>
        <dbReference type="Proteomes" id="UP000178082"/>
    </source>
</evidence>
<evidence type="ECO:0008006" key="6">
    <source>
        <dbReference type="Google" id="ProtNLM"/>
    </source>
</evidence>
<feature type="domain" description="Peptidase M16 N-terminal" evidence="2">
    <location>
        <begin position="1"/>
        <end position="131"/>
    </location>
</feature>
<organism evidence="4 5">
    <name type="scientific">Candidatus Schekmanbacteria bacterium RIFCSPLOWO2_12_FULL_38_15</name>
    <dbReference type="NCBI Taxonomy" id="1817883"/>
    <lineage>
        <taxon>Bacteria</taxon>
        <taxon>Candidatus Schekmaniibacteriota</taxon>
    </lineage>
</organism>
<feature type="domain" description="Peptidase M16 N-terminal" evidence="2">
    <location>
        <begin position="432"/>
        <end position="577"/>
    </location>
</feature>
<dbReference type="Gene3D" id="3.30.830.10">
    <property type="entry name" value="Metalloenzyme, LuxS/M16 peptidase-like"/>
    <property type="match status" value="4"/>
</dbReference>
<dbReference type="SUPFAM" id="SSF63411">
    <property type="entry name" value="LuxS/MPP-like metallohydrolase"/>
    <property type="match status" value="4"/>
</dbReference>
<proteinExistence type="inferred from homology"/>
<dbReference type="Pfam" id="PF05193">
    <property type="entry name" value="Peptidase_M16_C"/>
    <property type="match status" value="2"/>
</dbReference>
<reference evidence="4 5" key="1">
    <citation type="journal article" date="2016" name="Nat. Commun.">
        <title>Thousands of microbial genomes shed light on interconnected biogeochemical processes in an aquifer system.</title>
        <authorList>
            <person name="Anantharaman K."/>
            <person name="Brown C.T."/>
            <person name="Hug L.A."/>
            <person name="Sharon I."/>
            <person name="Castelle C.J."/>
            <person name="Probst A.J."/>
            <person name="Thomas B.C."/>
            <person name="Singh A."/>
            <person name="Wilkins M.J."/>
            <person name="Karaoz U."/>
            <person name="Brodie E.L."/>
            <person name="Williams K.H."/>
            <person name="Hubbard S.S."/>
            <person name="Banfield J.F."/>
        </authorList>
    </citation>
    <scope>NUCLEOTIDE SEQUENCE [LARGE SCALE GENOMIC DNA]</scope>
</reference>
<evidence type="ECO:0000256" key="1">
    <source>
        <dbReference type="ARBA" id="ARBA00007261"/>
    </source>
</evidence>
<dbReference type="EMBL" id="MGDI01000028">
    <property type="protein sequence ID" value="OGL53105.1"/>
    <property type="molecule type" value="Genomic_DNA"/>
</dbReference>
<comment type="caution">
    <text evidence="4">The sequence shown here is derived from an EMBL/GenBank/DDBJ whole genome shotgun (WGS) entry which is preliminary data.</text>
</comment>
<accession>A0A1F7SH82</accession>
<dbReference type="InterPro" id="IPR011765">
    <property type="entry name" value="Pept_M16_N"/>
</dbReference>
<dbReference type="InterPro" id="IPR050361">
    <property type="entry name" value="MPP/UQCRC_Complex"/>
</dbReference>
<dbReference type="PANTHER" id="PTHR11851:SF49">
    <property type="entry name" value="MITOCHONDRIAL-PROCESSING PEPTIDASE SUBUNIT ALPHA"/>
    <property type="match status" value="1"/>
</dbReference>
<dbReference type="Pfam" id="PF00675">
    <property type="entry name" value="Peptidase_M16"/>
    <property type="match status" value="2"/>
</dbReference>
<feature type="domain" description="Peptidase M16 C-terminal" evidence="3">
    <location>
        <begin position="583"/>
        <end position="758"/>
    </location>
</feature>
<sequence length="832" mass="93425">MWVRAGSAYENDNEAGIAHVFEHMLFKGTKKRGVGGIAKEVDEAGGYINAYTSIDMTVYHLAIASRYFDTGLDIISDAIQNSSFDPEELKKEESVILEELKMGKDEPSSRAYEELFATAYEKHSYRRPIIGYEETVKSLTREHILNFYKQWYVPNNMVFVVVGDFKAEEALKKIKNSFADFKSSPLPEINIPVEPVQMHIRSKISYDEIKEANLNFAFHIPALNHEDIPVLDIISVILGQGESSRLYKKIKSDLNLVNSISSYSMTPKYPGLFLAGAALEKEKIKEAILPILEEVYLLKTKEVTSEELEKAKLILESDFVYDRETVQGEAKKLGYFETIAGGLDFEEKYIAAIKNVTTADIKKVAEKYFNNSNLTATVLAPQAGGKDIFPQEIIALALNAEKKVQEIPLEQTASTKPDDITKRILPNGITLLIKEDHEMPIVAINAVFLAGTRFEPENKDGISSFTSEMLTKGTVIRNADDIAKEVESIAGSLQSFSGKDSFGIKAKLLSRFLDNGFNLISDIILNPSFDESEFEKKKKEILLAIKNQDDDLTHLVSNLFNQLLYQKHPYSRDVLGTKESISSIKKEDLLEFYKKFAVPENLVFTVVGDVKTENVSGKIENAFRNLKKETFSMPEISDPSPLETNKSSIIYRDKKQAHILLGFLGVDNHDPDRYALEVLSNILSGQGGRLFIELRDKQSLAYSVTSINQIRMDKGVFAAYIGTSPEKIDKAIEGIKNELIKLTQEKVGDEELERTKKSMIGNFEIGLQKRAALASEIAFSERYGLGFDSYKKYAERISAVTSEDILNVAKKYIDFNHYALAIIRPEKGSSND</sequence>
<dbReference type="PANTHER" id="PTHR11851">
    <property type="entry name" value="METALLOPROTEASE"/>
    <property type="match status" value="1"/>
</dbReference>
<protein>
    <recommendedName>
        <fullName evidence="6">Peptidase M16</fullName>
    </recommendedName>
</protein>